<feature type="transmembrane region" description="Helical" evidence="6">
    <location>
        <begin position="373"/>
        <end position="396"/>
    </location>
</feature>
<feature type="transmembrane region" description="Helical" evidence="6">
    <location>
        <begin position="317"/>
        <end position="334"/>
    </location>
</feature>
<proteinExistence type="predicted"/>
<feature type="transmembrane region" description="Helical" evidence="6">
    <location>
        <begin position="151"/>
        <end position="174"/>
    </location>
</feature>
<evidence type="ECO:0000256" key="3">
    <source>
        <dbReference type="ARBA" id="ARBA00022692"/>
    </source>
</evidence>
<keyword evidence="5 6" id="KW-0472">Membrane</keyword>
<dbReference type="Gene3D" id="1.20.1740.10">
    <property type="entry name" value="Amino acid/polyamine transporter I"/>
    <property type="match status" value="1"/>
</dbReference>
<evidence type="ECO:0000256" key="6">
    <source>
        <dbReference type="SAM" id="Phobius"/>
    </source>
</evidence>
<sequence length="398" mass="40434">MTATGPGLKRRLGFWLLTLYGVGVMVGAGIYVLVGAVAGEAGTWAPIAFLLAAVIALPTALAYAELSGRIPEAAGEAAYIRSATGRVWAAAAIGLAIEATGVVSAAAVLQGGVGYLRALVPLNETLLVVSIATALGFAAVLGVLESLLLAAVLTLTEVAGLGIVAGAGMTGPAVVQPAEVATFSPIGIGAAGILAFFAFLGFEDMVNMVEETRDPSRVMPRAILSALVITTLLYALVSWAAVRTVPVADLAASRQPLVMVFERATGQGAGFLAVIAVAAALNGVLAQIVMSARVLYGLGRFVPALGVFHHAHPRFRTPVLGTVVVTLATIWLALTAPLVTLAEVSALLLLSVFCAINLALLQLRRMGTVPEGAFSAPGWVPATGAALSGLALIWGVTT</sequence>
<feature type="transmembrane region" description="Helical" evidence="6">
    <location>
        <begin position="44"/>
        <end position="66"/>
    </location>
</feature>
<organism evidence="7 8">
    <name type="scientific">Thermohalobaculum xanthum</name>
    <dbReference type="NCBI Taxonomy" id="2753746"/>
    <lineage>
        <taxon>Bacteria</taxon>
        <taxon>Pseudomonadati</taxon>
        <taxon>Pseudomonadota</taxon>
        <taxon>Alphaproteobacteria</taxon>
        <taxon>Rhodobacterales</taxon>
        <taxon>Paracoccaceae</taxon>
        <taxon>Thermohalobaculum</taxon>
    </lineage>
</organism>
<keyword evidence="8" id="KW-1185">Reference proteome</keyword>
<gene>
    <name evidence="7" type="ORF">H0I76_10735</name>
</gene>
<keyword evidence="4 6" id="KW-1133">Transmembrane helix</keyword>
<feature type="transmembrane region" description="Helical" evidence="6">
    <location>
        <begin position="87"/>
        <end position="113"/>
    </location>
</feature>
<feature type="transmembrane region" description="Helical" evidence="6">
    <location>
        <begin position="340"/>
        <end position="361"/>
    </location>
</feature>
<evidence type="ECO:0000256" key="2">
    <source>
        <dbReference type="ARBA" id="ARBA00022448"/>
    </source>
</evidence>
<dbReference type="InterPro" id="IPR002293">
    <property type="entry name" value="AA/rel_permease1"/>
</dbReference>
<feature type="transmembrane region" description="Helical" evidence="6">
    <location>
        <begin position="269"/>
        <end position="296"/>
    </location>
</feature>
<keyword evidence="2" id="KW-0813">Transport</keyword>
<feature type="transmembrane region" description="Helical" evidence="6">
    <location>
        <begin position="180"/>
        <end position="202"/>
    </location>
</feature>
<protein>
    <submittedName>
        <fullName evidence="7">Amino acid permease</fullName>
    </submittedName>
</protein>
<feature type="transmembrane region" description="Helical" evidence="6">
    <location>
        <begin position="222"/>
        <end position="242"/>
    </location>
</feature>
<dbReference type="PANTHER" id="PTHR43243:SF4">
    <property type="entry name" value="CATIONIC AMINO ACID TRANSPORTER 4"/>
    <property type="match status" value="1"/>
</dbReference>
<dbReference type="GO" id="GO:0015171">
    <property type="term" value="F:amino acid transmembrane transporter activity"/>
    <property type="evidence" value="ECO:0007669"/>
    <property type="project" value="TreeGrafter"/>
</dbReference>
<dbReference type="Proteomes" id="UP000655420">
    <property type="component" value="Unassembled WGS sequence"/>
</dbReference>
<dbReference type="AlphaFoldDB" id="A0A8J7M8Z1"/>
<comment type="subcellular location">
    <subcellularLocation>
        <location evidence="1">Membrane</location>
        <topology evidence="1">Multi-pass membrane protein</topology>
    </subcellularLocation>
</comment>
<feature type="transmembrane region" description="Helical" evidence="6">
    <location>
        <begin position="12"/>
        <end position="38"/>
    </location>
</feature>
<evidence type="ECO:0000256" key="1">
    <source>
        <dbReference type="ARBA" id="ARBA00004141"/>
    </source>
</evidence>
<accession>A0A8J7M8Z1</accession>
<dbReference type="RefSeq" id="WP_200609867.1">
    <property type="nucleotide sequence ID" value="NZ_JAEHHL010000006.1"/>
</dbReference>
<reference evidence="7" key="1">
    <citation type="submission" date="2020-12" db="EMBL/GenBank/DDBJ databases">
        <title>Bacterial taxonomy.</title>
        <authorList>
            <person name="Pan X."/>
        </authorList>
    </citation>
    <scope>NUCLEOTIDE SEQUENCE</scope>
    <source>
        <strain evidence="7">M0105</strain>
    </source>
</reference>
<dbReference type="PIRSF" id="PIRSF006060">
    <property type="entry name" value="AA_transporter"/>
    <property type="match status" value="1"/>
</dbReference>
<dbReference type="Pfam" id="PF13520">
    <property type="entry name" value="AA_permease_2"/>
    <property type="match status" value="1"/>
</dbReference>
<comment type="caution">
    <text evidence="7">The sequence shown here is derived from an EMBL/GenBank/DDBJ whole genome shotgun (WGS) entry which is preliminary data.</text>
</comment>
<name>A0A8J7M8Z1_9RHOB</name>
<dbReference type="PANTHER" id="PTHR43243">
    <property type="entry name" value="INNER MEMBRANE TRANSPORTER YGJI-RELATED"/>
    <property type="match status" value="1"/>
</dbReference>
<feature type="transmembrane region" description="Helical" evidence="6">
    <location>
        <begin position="125"/>
        <end position="144"/>
    </location>
</feature>
<evidence type="ECO:0000313" key="7">
    <source>
        <dbReference type="EMBL" id="MBK0399669.1"/>
    </source>
</evidence>
<evidence type="ECO:0000313" key="8">
    <source>
        <dbReference type="Proteomes" id="UP000655420"/>
    </source>
</evidence>
<keyword evidence="3 6" id="KW-0812">Transmembrane</keyword>
<dbReference type="EMBL" id="JAEHHL010000006">
    <property type="protein sequence ID" value="MBK0399669.1"/>
    <property type="molecule type" value="Genomic_DNA"/>
</dbReference>
<dbReference type="GO" id="GO:0016020">
    <property type="term" value="C:membrane"/>
    <property type="evidence" value="ECO:0007669"/>
    <property type="project" value="UniProtKB-SubCell"/>
</dbReference>
<evidence type="ECO:0000256" key="4">
    <source>
        <dbReference type="ARBA" id="ARBA00022989"/>
    </source>
</evidence>
<evidence type="ECO:0000256" key="5">
    <source>
        <dbReference type="ARBA" id="ARBA00023136"/>
    </source>
</evidence>